<dbReference type="InterPro" id="IPR057436">
    <property type="entry name" value="5TMH_Lnb"/>
</dbReference>
<keyword evidence="1" id="KW-0812">Transmembrane</keyword>
<organism evidence="4 5">
    <name type="scientific">Barnesiella viscericola DSM 18177</name>
    <dbReference type="NCBI Taxonomy" id="880074"/>
    <lineage>
        <taxon>Bacteria</taxon>
        <taxon>Pseudomonadati</taxon>
        <taxon>Bacteroidota</taxon>
        <taxon>Bacteroidia</taxon>
        <taxon>Bacteroidales</taxon>
        <taxon>Barnesiellaceae</taxon>
        <taxon>Barnesiella</taxon>
    </lineage>
</organism>
<dbReference type="Pfam" id="PF25221">
    <property type="entry name" value="5TMH_Lnb"/>
    <property type="match status" value="1"/>
</dbReference>
<feature type="transmembrane region" description="Helical" evidence="1">
    <location>
        <begin position="328"/>
        <end position="345"/>
    </location>
</feature>
<keyword evidence="1" id="KW-1133">Transmembrane helix</keyword>
<reference evidence="4 5" key="1">
    <citation type="submission" date="2013-12" db="EMBL/GenBank/DDBJ databases">
        <authorList>
            <consortium name="DOE Joint Genome Institute"/>
            <person name="Eisen J."/>
            <person name="Huntemann M."/>
            <person name="Han J."/>
            <person name="Chen A."/>
            <person name="Kyrpides N."/>
            <person name="Mavromatis K."/>
            <person name="Markowitz V."/>
            <person name="Palaniappan K."/>
            <person name="Ivanova N."/>
            <person name="Schaumberg A."/>
            <person name="Pati A."/>
            <person name="Liolios K."/>
            <person name="Nordberg H.P."/>
            <person name="Cantor M.N."/>
            <person name="Hua S.X."/>
            <person name="Woyke T."/>
        </authorList>
    </citation>
    <scope>NUCLEOTIDE SEQUENCE [LARGE SCALE GENOMIC DNA]</scope>
    <source>
        <strain evidence="5">DSM 18177</strain>
    </source>
</reference>
<feature type="transmembrane region" description="Helical" evidence="1">
    <location>
        <begin position="379"/>
        <end position="398"/>
    </location>
</feature>
<dbReference type="HOGENOM" id="CLU_052983_1_0_10"/>
<keyword evidence="1" id="KW-0472">Membrane</keyword>
<feature type="domain" description="Lnb N-terminal periplasmic" evidence="2">
    <location>
        <begin position="32"/>
        <end position="172"/>
    </location>
</feature>
<dbReference type="EMBL" id="CP007034">
    <property type="protein sequence ID" value="AHF12807.1"/>
    <property type="molecule type" value="Genomic_DNA"/>
</dbReference>
<protein>
    <submittedName>
        <fullName evidence="4">Uncharacterized protein</fullName>
    </submittedName>
</protein>
<feature type="domain" description="Lnb-like transmembrane" evidence="3">
    <location>
        <begin position="266"/>
        <end position="398"/>
    </location>
</feature>
<feature type="transmembrane region" description="Helical" evidence="1">
    <location>
        <begin position="357"/>
        <end position="373"/>
    </location>
</feature>
<dbReference type="Pfam" id="PF13387">
    <property type="entry name" value="Lnb_N"/>
    <property type="match status" value="1"/>
</dbReference>
<dbReference type="AlphaFoldDB" id="W0EPX4"/>
<name>W0EPX4_9BACT</name>
<evidence type="ECO:0000259" key="3">
    <source>
        <dbReference type="Pfam" id="PF25221"/>
    </source>
</evidence>
<dbReference type="KEGG" id="bvs:BARVI_08640"/>
<evidence type="ECO:0000313" key="5">
    <source>
        <dbReference type="Proteomes" id="UP000018901"/>
    </source>
</evidence>
<evidence type="ECO:0000259" key="2">
    <source>
        <dbReference type="Pfam" id="PF13387"/>
    </source>
</evidence>
<evidence type="ECO:0000256" key="1">
    <source>
        <dbReference type="SAM" id="Phobius"/>
    </source>
</evidence>
<evidence type="ECO:0000313" key="4">
    <source>
        <dbReference type="EMBL" id="AHF12807.1"/>
    </source>
</evidence>
<dbReference type="eggNOG" id="ENOG502Z87C">
    <property type="taxonomic scope" value="Bacteria"/>
</dbReference>
<dbReference type="Proteomes" id="UP000018901">
    <property type="component" value="Chromosome"/>
</dbReference>
<proteinExistence type="predicted"/>
<dbReference type="STRING" id="880074.BARVI_08640"/>
<feature type="transmembrane region" description="Helical" evidence="1">
    <location>
        <begin position="264"/>
        <end position="287"/>
    </location>
</feature>
<accession>W0EPX4</accession>
<sequence>MKTSAFMKIRLFVAAIVAAWWVGVSAQVPGRDSLQVSLLTCGPGTEVYELFGHSALRVRQPGPRGFDYVFNYGMFNFNAPAFVWRFTKGETDYCLGVNDFRDFLFNYVMRESRVDEQVLNLTPEQSEALFEALLENARPENRVYRYNFLFDNCATRPRNMVEATLDNRVRYREPEGVLPTFREEIDRYAERCPWLIFGIDLALGSGLDRPMTYREQMFGPEVLKEAFARAEIQLSPDSAAVPLVSRTEVLYDPETPALPGITPFYLTPLFFAWLLLAVVAGVSVYDIRRGRCSRVFDTVLFTLYGLGGVIIFFLVFVSVHPATSPNYSAFWLHPLWLLVALFIWFKSLKKIVRYYHFANFAGLLIFLLLWHWIPQQFNTAFIPLVLVLILRSFTALWVGRREKSGTEQV</sequence>
<feature type="transmembrane region" description="Helical" evidence="1">
    <location>
        <begin position="299"/>
        <end position="322"/>
    </location>
</feature>
<dbReference type="InterPro" id="IPR025178">
    <property type="entry name" value="Lnb_N"/>
</dbReference>
<gene>
    <name evidence="4" type="ORF">BARVI_08640</name>
</gene>
<dbReference type="PATRIC" id="fig|880074.11.peg.1796"/>
<keyword evidence="5" id="KW-1185">Reference proteome</keyword>